<organism evidence="2 3">
    <name type="scientific">Desulfovibrio gilichinskyi</name>
    <dbReference type="NCBI Taxonomy" id="1519643"/>
    <lineage>
        <taxon>Bacteria</taxon>
        <taxon>Pseudomonadati</taxon>
        <taxon>Thermodesulfobacteriota</taxon>
        <taxon>Desulfovibrionia</taxon>
        <taxon>Desulfovibrionales</taxon>
        <taxon>Desulfovibrionaceae</taxon>
        <taxon>Desulfovibrio</taxon>
    </lineage>
</organism>
<dbReference type="STRING" id="1519643.SAMN06295933_0168"/>
<protein>
    <submittedName>
        <fullName evidence="2">Uncharacterized protein</fullName>
    </submittedName>
</protein>
<evidence type="ECO:0000256" key="1">
    <source>
        <dbReference type="SAM" id="Phobius"/>
    </source>
</evidence>
<keyword evidence="1" id="KW-0812">Transmembrane</keyword>
<keyword evidence="3" id="KW-1185">Reference proteome</keyword>
<feature type="transmembrane region" description="Helical" evidence="1">
    <location>
        <begin position="49"/>
        <end position="71"/>
    </location>
</feature>
<accession>A0A1X7C1W8</accession>
<feature type="transmembrane region" description="Helical" evidence="1">
    <location>
        <begin position="18"/>
        <end position="37"/>
    </location>
</feature>
<reference evidence="3" key="1">
    <citation type="submission" date="2017-04" db="EMBL/GenBank/DDBJ databases">
        <authorList>
            <person name="Varghese N."/>
            <person name="Submissions S."/>
        </authorList>
    </citation>
    <scope>NUCLEOTIDE SEQUENCE [LARGE SCALE GENOMIC DNA]</scope>
    <source>
        <strain evidence="3">K3S</strain>
    </source>
</reference>
<name>A0A1X7C1W8_9BACT</name>
<gene>
    <name evidence="2" type="ORF">SAMN06295933_0168</name>
</gene>
<evidence type="ECO:0000313" key="3">
    <source>
        <dbReference type="Proteomes" id="UP000192906"/>
    </source>
</evidence>
<keyword evidence="1" id="KW-0472">Membrane</keyword>
<proteinExistence type="predicted"/>
<sequence length="81" mass="9440">MNQKQKRILKGNKGDYPLVMRIIAVAYGLFTMCGAWPNELPYYYKGHEIGLWGKWAMFAFGLLIFWCGIFYKRPMGGKAFH</sequence>
<dbReference type="EMBL" id="FWZU01000001">
    <property type="protein sequence ID" value="SME88474.1"/>
    <property type="molecule type" value="Genomic_DNA"/>
</dbReference>
<dbReference type="AlphaFoldDB" id="A0A1X7C1W8"/>
<evidence type="ECO:0000313" key="2">
    <source>
        <dbReference type="EMBL" id="SME88474.1"/>
    </source>
</evidence>
<keyword evidence="1" id="KW-1133">Transmembrane helix</keyword>
<dbReference type="Proteomes" id="UP000192906">
    <property type="component" value="Unassembled WGS sequence"/>
</dbReference>